<dbReference type="PROSITE" id="PS50600">
    <property type="entry name" value="ULP_PROTEASE"/>
    <property type="match status" value="1"/>
</dbReference>
<dbReference type="OrthoDB" id="6155247at2759"/>
<dbReference type="PANTHER" id="PTHR12606:SF141">
    <property type="entry name" value="GH15225P-RELATED"/>
    <property type="match status" value="1"/>
</dbReference>
<dbReference type="InterPro" id="IPR038765">
    <property type="entry name" value="Papain-like_cys_pep_sf"/>
</dbReference>
<name>A0A8W8MVZ1_MAGGI</name>
<dbReference type="Gene3D" id="3.30.40.10">
    <property type="entry name" value="Zinc/RING finger domain, C3HC4 (zinc finger)"/>
    <property type="match status" value="1"/>
</dbReference>
<dbReference type="InterPro" id="IPR003653">
    <property type="entry name" value="Peptidase_C48_C"/>
</dbReference>
<accession>A0A8W8MVZ1</accession>
<dbReference type="InterPro" id="IPR013083">
    <property type="entry name" value="Znf_RING/FYVE/PHD"/>
</dbReference>
<dbReference type="SUPFAM" id="SSF57903">
    <property type="entry name" value="FYVE/PHD zinc finger"/>
    <property type="match status" value="1"/>
</dbReference>
<evidence type="ECO:0000259" key="6">
    <source>
        <dbReference type="PROSITE" id="PS50600"/>
    </source>
</evidence>
<dbReference type="Pfam" id="PF02902">
    <property type="entry name" value="Peptidase_C48"/>
    <property type="match status" value="1"/>
</dbReference>
<feature type="domain" description="Ubiquitin-like protease family profile" evidence="6">
    <location>
        <begin position="252"/>
        <end position="403"/>
    </location>
</feature>
<evidence type="ECO:0000256" key="5">
    <source>
        <dbReference type="SAM" id="MobiDB-lite"/>
    </source>
</evidence>
<keyword evidence="3" id="KW-0378">Hydrolase</keyword>
<dbReference type="Gene3D" id="3.40.395.10">
    <property type="entry name" value="Adenoviral Proteinase, Chain A"/>
    <property type="match status" value="1"/>
</dbReference>
<protein>
    <recommendedName>
        <fullName evidence="6">Ubiquitin-like protease family profile domain-containing protein</fullName>
    </recommendedName>
</protein>
<reference evidence="7" key="1">
    <citation type="submission" date="2022-08" db="UniProtKB">
        <authorList>
            <consortium name="EnsemblMetazoa"/>
        </authorList>
    </citation>
    <scope>IDENTIFICATION</scope>
    <source>
        <strain evidence="7">05x7-T-G4-1.051#20</strain>
    </source>
</reference>
<dbReference type="SUPFAM" id="SSF54001">
    <property type="entry name" value="Cysteine proteinases"/>
    <property type="match status" value="1"/>
</dbReference>
<keyword evidence="2" id="KW-0645">Protease</keyword>
<dbReference type="PANTHER" id="PTHR12606">
    <property type="entry name" value="SENTRIN/SUMO-SPECIFIC PROTEASE"/>
    <property type="match status" value="1"/>
</dbReference>
<dbReference type="EnsemblMetazoa" id="G35318.4">
    <property type="protein sequence ID" value="G35318.4:cds"/>
    <property type="gene ID" value="G35318"/>
</dbReference>
<dbReference type="EnsemblMetazoa" id="G35318.3">
    <property type="protein sequence ID" value="G35318.3:cds"/>
    <property type="gene ID" value="G35318"/>
</dbReference>
<dbReference type="InterPro" id="IPR011011">
    <property type="entry name" value="Znf_FYVE_PHD"/>
</dbReference>
<dbReference type="Proteomes" id="UP000005408">
    <property type="component" value="Unassembled WGS sequence"/>
</dbReference>
<dbReference type="GO" id="GO:0016926">
    <property type="term" value="P:protein desumoylation"/>
    <property type="evidence" value="ECO:0007669"/>
    <property type="project" value="TreeGrafter"/>
</dbReference>
<evidence type="ECO:0000313" key="7">
    <source>
        <dbReference type="EnsemblMetazoa" id="G35318.3:cds"/>
    </source>
</evidence>
<evidence type="ECO:0000313" key="8">
    <source>
        <dbReference type="Proteomes" id="UP000005408"/>
    </source>
</evidence>
<dbReference type="GO" id="GO:0005634">
    <property type="term" value="C:nucleus"/>
    <property type="evidence" value="ECO:0007669"/>
    <property type="project" value="TreeGrafter"/>
</dbReference>
<evidence type="ECO:0000256" key="4">
    <source>
        <dbReference type="ARBA" id="ARBA00022807"/>
    </source>
</evidence>
<sequence>MQNSEGSGRKDFEEGSGEVLKEVSGSEDVMTGALNETPDMNSSLHISPALSAGEGFVSDGPESMEGTEMERTSLLNENDMHRTEEVSGSEDVMTGASNETPGMISPLPISPTQSAGEGFVLDGPESMEGTEMERTSLLNENDMHRTEEVSGSEDVMTGASNETPGMISPLPISPTQSVGEGFVSDGPESTEMEMDVEEMDLPDAKDETAIPDENGSMLKVGWDDVALTKYIQKIWSKQRNDSVEPFLLSKTCGVNINNRSLISAKSLITDEIIDAYLGIICGLSNKFFYVPCSVISMIFHPRHQNEVADVLNENKGKVLLAIVNRREIHWILLVIDQQNKSLLIIDPMGENKTTCQLIFKLWTNYLTHRGYDAEGWKIDTIHHSKQQDSVSCGVYCMKFAEAVVLKTSLHLPKDNVLEMRCNIMKTIINNQDEDTNNLCRRCYRHEPPNSKVKSIKWVQCDGCAISWYHAVCLKLKQVRESTFVLCDVCKMSE</sequence>
<evidence type="ECO:0000256" key="3">
    <source>
        <dbReference type="ARBA" id="ARBA00022801"/>
    </source>
</evidence>
<comment type="similarity">
    <text evidence="1">Belongs to the peptidase C48 family.</text>
</comment>
<dbReference type="GO" id="GO:0006508">
    <property type="term" value="P:proteolysis"/>
    <property type="evidence" value="ECO:0007669"/>
    <property type="project" value="UniProtKB-KW"/>
</dbReference>
<keyword evidence="8" id="KW-1185">Reference proteome</keyword>
<proteinExistence type="inferred from homology"/>
<organism evidence="7 8">
    <name type="scientific">Magallana gigas</name>
    <name type="common">Pacific oyster</name>
    <name type="synonym">Crassostrea gigas</name>
    <dbReference type="NCBI Taxonomy" id="29159"/>
    <lineage>
        <taxon>Eukaryota</taxon>
        <taxon>Metazoa</taxon>
        <taxon>Spiralia</taxon>
        <taxon>Lophotrochozoa</taxon>
        <taxon>Mollusca</taxon>
        <taxon>Bivalvia</taxon>
        <taxon>Autobranchia</taxon>
        <taxon>Pteriomorphia</taxon>
        <taxon>Ostreida</taxon>
        <taxon>Ostreoidea</taxon>
        <taxon>Ostreidae</taxon>
        <taxon>Magallana</taxon>
    </lineage>
</organism>
<dbReference type="AlphaFoldDB" id="A0A8W8MVZ1"/>
<evidence type="ECO:0000256" key="1">
    <source>
        <dbReference type="ARBA" id="ARBA00005234"/>
    </source>
</evidence>
<dbReference type="CDD" id="cd15517">
    <property type="entry name" value="PHD_TCF19_like"/>
    <property type="match status" value="1"/>
</dbReference>
<keyword evidence="4" id="KW-0788">Thiol protease</keyword>
<evidence type="ECO:0000256" key="2">
    <source>
        <dbReference type="ARBA" id="ARBA00022670"/>
    </source>
</evidence>
<feature type="region of interest" description="Disordered" evidence="5">
    <location>
        <begin position="1"/>
        <end position="94"/>
    </location>
</feature>
<dbReference type="GO" id="GO:0016929">
    <property type="term" value="F:deSUMOylase activity"/>
    <property type="evidence" value="ECO:0007669"/>
    <property type="project" value="TreeGrafter"/>
</dbReference>